<dbReference type="Proteomes" id="UP001283366">
    <property type="component" value="Unassembled WGS sequence"/>
</dbReference>
<accession>A0ABU4I5K2</accession>
<dbReference type="Gene3D" id="1.20.120.330">
    <property type="entry name" value="Nucleotidyltransferases domain 2"/>
    <property type="match status" value="1"/>
</dbReference>
<dbReference type="SUPFAM" id="SSF81593">
    <property type="entry name" value="Nucleotidyltransferase substrate binding subunit/domain"/>
    <property type="match status" value="1"/>
</dbReference>
<dbReference type="PANTHER" id="PTHR33933">
    <property type="entry name" value="NUCLEOTIDYLTRANSFERASE"/>
    <property type="match status" value="1"/>
</dbReference>
<dbReference type="InterPro" id="IPR043519">
    <property type="entry name" value="NT_sf"/>
</dbReference>
<name>A0ABU4I5K2_9VIBR</name>
<dbReference type="PANTHER" id="PTHR33933:SF1">
    <property type="entry name" value="PROTEIN ADENYLYLTRANSFERASE MNTA-RELATED"/>
    <property type="match status" value="1"/>
</dbReference>
<dbReference type="Gene3D" id="3.30.460.10">
    <property type="entry name" value="Beta Polymerase, domain 2"/>
    <property type="match status" value="1"/>
</dbReference>
<dbReference type="SMART" id="SM00748">
    <property type="entry name" value="HEPN"/>
    <property type="match status" value="1"/>
</dbReference>
<evidence type="ECO:0000313" key="2">
    <source>
        <dbReference type="EMBL" id="MDW6002837.1"/>
    </source>
</evidence>
<dbReference type="RefSeq" id="WP_087482341.1">
    <property type="nucleotide sequence ID" value="NZ_AP024883.1"/>
</dbReference>
<dbReference type="InterPro" id="IPR007842">
    <property type="entry name" value="HEPN_dom"/>
</dbReference>
<comment type="caution">
    <text evidence="2">The sequence shown here is derived from an EMBL/GenBank/DDBJ whole genome shotgun (WGS) entry which is preliminary data.</text>
</comment>
<dbReference type="InterPro" id="IPR052548">
    <property type="entry name" value="Type_VII_TA_antitoxin"/>
</dbReference>
<reference evidence="2 3" key="1">
    <citation type="submission" date="2023-11" db="EMBL/GenBank/DDBJ databases">
        <title>Plant-associative lifestyle of Vibrio porteresiae and its evolutionary dynamics.</title>
        <authorList>
            <person name="Rameshkumar N."/>
            <person name="Kirti K."/>
        </authorList>
    </citation>
    <scope>NUCLEOTIDE SEQUENCE [LARGE SCALE GENOMIC DNA]</scope>
    <source>
        <strain evidence="2 3">MSSRF38</strain>
    </source>
</reference>
<dbReference type="SUPFAM" id="SSF81301">
    <property type="entry name" value="Nucleotidyltransferase"/>
    <property type="match status" value="1"/>
</dbReference>
<proteinExistence type="predicted"/>
<gene>
    <name evidence="2" type="ORF">SBX37_08190</name>
</gene>
<keyword evidence="3" id="KW-1185">Reference proteome</keyword>
<protein>
    <submittedName>
        <fullName evidence="2">HEPN domain-containing protein</fullName>
    </submittedName>
</protein>
<organism evidence="2 3">
    <name type="scientific">Vibrio mangrovi</name>
    <dbReference type="NCBI Taxonomy" id="474394"/>
    <lineage>
        <taxon>Bacteria</taxon>
        <taxon>Pseudomonadati</taxon>
        <taxon>Pseudomonadota</taxon>
        <taxon>Gammaproteobacteria</taxon>
        <taxon>Vibrionales</taxon>
        <taxon>Vibrionaceae</taxon>
        <taxon>Vibrio</taxon>
    </lineage>
</organism>
<dbReference type="PROSITE" id="PS50910">
    <property type="entry name" value="HEPN"/>
    <property type="match status" value="1"/>
</dbReference>
<dbReference type="EMBL" id="JAWRCO010000001">
    <property type="protein sequence ID" value="MDW6002837.1"/>
    <property type="molecule type" value="Genomic_DNA"/>
</dbReference>
<dbReference type="CDD" id="cd05403">
    <property type="entry name" value="NT_KNTase_like"/>
    <property type="match status" value="1"/>
</dbReference>
<evidence type="ECO:0000259" key="1">
    <source>
        <dbReference type="PROSITE" id="PS50910"/>
    </source>
</evidence>
<sequence length="320" mass="37251">MAVFFTGTFFYAVSIRYLCLGHSVVMSVVMKTSLDHLPEYKQRELATISGILRDTLEDYLRGKTGSKSEFRILKIILFGSHAKGSWVNDPVNGYISDYDILVIVNKPALVEDDVVWQRAEEQIDRKVKSAPLGLIVHDLQEVNERLQQGHYFFRDIREEGIELFAATPKPLALPGDLTEAEQRDIARKHYEQWFTGATNVFKKYYFSLKELTPREAVFDLHQTTERLFSCTLLVCTNYLPKSHNIEKLGKFCAQIDPAFAEIFPMDNKFHRRSFRRLQRAYIDARYSEHYEITEEELDYLATEVQRLQKLTERVCGERIS</sequence>
<dbReference type="Pfam" id="PF05168">
    <property type="entry name" value="HEPN"/>
    <property type="match status" value="1"/>
</dbReference>
<feature type="domain" description="HEPN" evidence="1">
    <location>
        <begin position="194"/>
        <end position="314"/>
    </location>
</feature>
<evidence type="ECO:0000313" key="3">
    <source>
        <dbReference type="Proteomes" id="UP001283366"/>
    </source>
</evidence>